<reference evidence="2" key="1">
    <citation type="journal article" date="2019" name="Int. J. Syst. Evol. Microbiol.">
        <title>The Global Catalogue of Microorganisms (GCM) 10K type strain sequencing project: providing services to taxonomists for standard genome sequencing and annotation.</title>
        <authorList>
            <consortium name="The Broad Institute Genomics Platform"/>
            <consortium name="The Broad Institute Genome Sequencing Center for Infectious Disease"/>
            <person name="Wu L."/>
            <person name="Ma J."/>
        </authorList>
    </citation>
    <scope>NUCLEOTIDE SEQUENCE [LARGE SCALE GENOMIC DNA]</scope>
    <source>
        <strain evidence="2">CECT 8288</strain>
    </source>
</reference>
<dbReference type="Pfam" id="PF09938">
    <property type="entry name" value="DUF2170"/>
    <property type="match status" value="1"/>
</dbReference>
<evidence type="ECO:0000313" key="2">
    <source>
        <dbReference type="Proteomes" id="UP001595710"/>
    </source>
</evidence>
<gene>
    <name evidence="1" type="ORF">ACFOND_11515</name>
</gene>
<dbReference type="InterPro" id="IPR019231">
    <property type="entry name" value="DUF2170"/>
</dbReference>
<dbReference type="RefSeq" id="WP_290281417.1">
    <property type="nucleotide sequence ID" value="NZ_JAUFQI010000001.1"/>
</dbReference>
<name>A0ABV7WTW6_9GAMM</name>
<keyword evidence="2" id="KW-1185">Reference proteome</keyword>
<sequence length="211" mass="23664">MTTKTSAHYQREYRRRLREQGLVKREVWVLPEHTAQLLAIEKQLRVTSDAPMNITEVTMNQHQPVWTAQSLFQALQTSDQVKNASIEIELVDGVEPVLLLVMKEFGDLPLYLSVCGEQIIVECLLWPVSRVLNPAAFNSVVLKTHKYYPLSTICLEATEGFGDCYFMFGALSSASVLNSVLIEIETLASNVIQATEAYSEYLFDASSNEGA</sequence>
<dbReference type="EMBL" id="JBHRYN010000012">
    <property type="protein sequence ID" value="MFC3702271.1"/>
    <property type="molecule type" value="Genomic_DNA"/>
</dbReference>
<proteinExistence type="predicted"/>
<protein>
    <submittedName>
        <fullName evidence="1">YjfI family protein</fullName>
    </submittedName>
</protein>
<comment type="caution">
    <text evidence="1">The sequence shown here is derived from an EMBL/GenBank/DDBJ whole genome shotgun (WGS) entry which is preliminary data.</text>
</comment>
<evidence type="ECO:0000313" key="1">
    <source>
        <dbReference type="EMBL" id="MFC3702271.1"/>
    </source>
</evidence>
<accession>A0ABV7WTW6</accession>
<organism evidence="1 2">
    <name type="scientific">Reinekea marina</name>
    <dbReference type="NCBI Taxonomy" id="1310421"/>
    <lineage>
        <taxon>Bacteria</taxon>
        <taxon>Pseudomonadati</taxon>
        <taxon>Pseudomonadota</taxon>
        <taxon>Gammaproteobacteria</taxon>
        <taxon>Oceanospirillales</taxon>
        <taxon>Saccharospirillaceae</taxon>
        <taxon>Reinekea</taxon>
    </lineage>
</organism>
<dbReference type="Proteomes" id="UP001595710">
    <property type="component" value="Unassembled WGS sequence"/>
</dbReference>